<evidence type="ECO:0000313" key="2">
    <source>
        <dbReference type="EMBL" id="GMR36273.1"/>
    </source>
</evidence>
<sequence length="143" mass="16289">MLANLLRVNLLILEFIPAFSSIICHQCTVWSGNGYSRSTTEENSCQNFNNQCLTEFFCVRKEDPIIPSAGYKTYKSDCWMQPSVQISPTDAVQIESGRCYNVTDASVPPKQWKYCFCSHKNYCNSDRESMVSFFSAIALLSMF</sequence>
<name>A0AAN5C401_9BILA</name>
<organism evidence="2 3">
    <name type="scientific">Pristionchus mayeri</name>
    <dbReference type="NCBI Taxonomy" id="1317129"/>
    <lineage>
        <taxon>Eukaryota</taxon>
        <taxon>Metazoa</taxon>
        <taxon>Ecdysozoa</taxon>
        <taxon>Nematoda</taxon>
        <taxon>Chromadorea</taxon>
        <taxon>Rhabditida</taxon>
        <taxon>Rhabditina</taxon>
        <taxon>Diplogasteromorpha</taxon>
        <taxon>Diplogasteroidea</taxon>
        <taxon>Neodiplogasteridae</taxon>
        <taxon>Pristionchus</taxon>
    </lineage>
</organism>
<evidence type="ECO:0000256" key="1">
    <source>
        <dbReference type="SAM" id="SignalP"/>
    </source>
</evidence>
<dbReference type="Proteomes" id="UP001328107">
    <property type="component" value="Unassembled WGS sequence"/>
</dbReference>
<reference evidence="3" key="1">
    <citation type="submission" date="2022-10" db="EMBL/GenBank/DDBJ databases">
        <title>Genome assembly of Pristionchus species.</title>
        <authorList>
            <person name="Yoshida K."/>
            <person name="Sommer R.J."/>
        </authorList>
    </citation>
    <scope>NUCLEOTIDE SEQUENCE [LARGE SCALE GENOMIC DNA]</scope>
    <source>
        <strain evidence="3">RS5460</strain>
    </source>
</reference>
<dbReference type="AlphaFoldDB" id="A0AAN5C401"/>
<feature type="signal peptide" evidence="1">
    <location>
        <begin position="1"/>
        <end position="20"/>
    </location>
</feature>
<keyword evidence="3" id="KW-1185">Reference proteome</keyword>
<gene>
    <name evidence="2" type="ORF">PMAYCL1PPCAC_06468</name>
</gene>
<keyword evidence="1" id="KW-0732">Signal</keyword>
<comment type="caution">
    <text evidence="2">The sequence shown here is derived from an EMBL/GenBank/DDBJ whole genome shotgun (WGS) entry which is preliminary data.</text>
</comment>
<dbReference type="EMBL" id="BTRK01000002">
    <property type="protein sequence ID" value="GMR36273.1"/>
    <property type="molecule type" value="Genomic_DNA"/>
</dbReference>
<feature type="chain" id="PRO_5043030184" description="Protein sleepless" evidence="1">
    <location>
        <begin position="21"/>
        <end position="143"/>
    </location>
</feature>
<evidence type="ECO:0008006" key="4">
    <source>
        <dbReference type="Google" id="ProtNLM"/>
    </source>
</evidence>
<evidence type="ECO:0000313" key="3">
    <source>
        <dbReference type="Proteomes" id="UP001328107"/>
    </source>
</evidence>
<protein>
    <recommendedName>
        <fullName evidence="4">Protein sleepless</fullName>
    </recommendedName>
</protein>
<proteinExistence type="predicted"/>
<feature type="non-terminal residue" evidence="2">
    <location>
        <position position="143"/>
    </location>
</feature>
<accession>A0AAN5C401</accession>